<keyword evidence="5" id="KW-1185">Reference proteome</keyword>
<dbReference type="Gene3D" id="3.40.630.10">
    <property type="entry name" value="Zn peptidases"/>
    <property type="match status" value="1"/>
</dbReference>
<name>A0ABV6UDN1_9ACTN</name>
<dbReference type="SUPFAM" id="SSF51055">
    <property type="entry name" value="Carbohydrate binding domain"/>
    <property type="match status" value="1"/>
</dbReference>
<dbReference type="InterPro" id="IPR036573">
    <property type="entry name" value="CBM_sf_5/12"/>
</dbReference>
<evidence type="ECO:0000313" key="5">
    <source>
        <dbReference type="Proteomes" id="UP001589870"/>
    </source>
</evidence>
<feature type="compositionally biased region" description="Low complexity" evidence="2">
    <location>
        <begin position="9"/>
        <end position="25"/>
    </location>
</feature>
<evidence type="ECO:0000259" key="3">
    <source>
        <dbReference type="SMART" id="SM00495"/>
    </source>
</evidence>
<dbReference type="Pfam" id="PF02839">
    <property type="entry name" value="CBM_5_12"/>
    <property type="match status" value="1"/>
</dbReference>
<dbReference type="PANTHER" id="PTHR12147">
    <property type="entry name" value="METALLOPEPTIDASE M28 FAMILY MEMBER"/>
    <property type="match status" value="1"/>
</dbReference>
<organism evidence="4 5">
    <name type="scientific">Sphaerimonospora cavernae</name>
    <dbReference type="NCBI Taxonomy" id="1740611"/>
    <lineage>
        <taxon>Bacteria</taxon>
        <taxon>Bacillati</taxon>
        <taxon>Actinomycetota</taxon>
        <taxon>Actinomycetes</taxon>
        <taxon>Streptosporangiales</taxon>
        <taxon>Streptosporangiaceae</taxon>
        <taxon>Sphaerimonospora</taxon>
    </lineage>
</organism>
<feature type="region of interest" description="Disordered" evidence="2">
    <location>
        <begin position="59"/>
        <end position="79"/>
    </location>
</feature>
<dbReference type="InterPro" id="IPR007484">
    <property type="entry name" value="Peptidase_M28"/>
</dbReference>
<feature type="region of interest" description="Disordered" evidence="2">
    <location>
        <begin position="390"/>
        <end position="412"/>
    </location>
</feature>
<dbReference type="RefSeq" id="WP_394304272.1">
    <property type="nucleotide sequence ID" value="NZ_JBHMQT010000072.1"/>
</dbReference>
<sequence>TAGPSNDFSVSVSPSSGSVQAGQSVTTRVNTAVTGGSAQSISLSTRSLPSGVTASFNPTTVTAGQSSTLTLSTSSGAPSGTHQVTIVGSAGSTTHEANYSLTVGSGQPPGDGGQAPDIPVGNVTAHLSQLQSIATSNGGNRASGTAGHTASLNYIKGKLDAAGYRTQVQNFSYAGRTHANLIADWTGGPSSPTLMLGGHLDSVSAGPGINDNGSGSAALLEVALALAAKNPTLTKHVRFGWWAAEESGMIGSTYYVQNGGASGVESYLNFDMLGSPNPGYFVYKDDVAIQRAFNDYFASINVPTEPETGADGRSDHAPFKNAGVRVGGLFSGAEGRMTTAQAQKWGGTAGQAYDSCYHSSCDRYPNNINTTALDRNSDAIANVLWKLAAGGTSPSPSPSPSQNDFSVSVSPSSATVQAGQSASATLSTRVTSGNAQSLTLSANAPSGVTVSFSPATITAGQSSTVSIATSSTTPAGNYTININAAGSSASHGASFSLTVNGGGGGGETTWATWTPYTAGDVVTYDGVRYRCLQSHTSLPGWEPPIVPALWQRL</sequence>
<proteinExistence type="predicted"/>
<feature type="non-terminal residue" evidence="4">
    <location>
        <position position="1"/>
    </location>
</feature>
<accession>A0ABV6UDN1</accession>
<gene>
    <name evidence="4" type="ORF">ACFHYQ_28685</name>
</gene>
<keyword evidence="1" id="KW-0378">Hydrolase</keyword>
<dbReference type="SUPFAM" id="SSF53187">
    <property type="entry name" value="Zn-dependent exopeptidases"/>
    <property type="match status" value="1"/>
</dbReference>
<feature type="compositionally biased region" description="Polar residues" evidence="2">
    <location>
        <begin position="402"/>
        <end position="412"/>
    </location>
</feature>
<feature type="region of interest" description="Disordered" evidence="2">
    <location>
        <begin position="1"/>
        <end position="25"/>
    </location>
</feature>
<reference evidence="4 5" key="1">
    <citation type="submission" date="2024-09" db="EMBL/GenBank/DDBJ databases">
        <authorList>
            <person name="Sun Q."/>
            <person name="Mori K."/>
        </authorList>
    </citation>
    <scope>NUCLEOTIDE SEQUENCE [LARGE SCALE GENOMIC DNA]</scope>
    <source>
        <strain evidence="4 5">TBRC 1851</strain>
    </source>
</reference>
<comment type="caution">
    <text evidence="4">The sequence shown here is derived from an EMBL/GenBank/DDBJ whole genome shotgun (WGS) entry which is preliminary data.</text>
</comment>
<dbReference type="CDD" id="cd12214">
    <property type="entry name" value="ChiA1_BD"/>
    <property type="match status" value="1"/>
</dbReference>
<evidence type="ECO:0000313" key="4">
    <source>
        <dbReference type="EMBL" id="MFC0866278.1"/>
    </source>
</evidence>
<dbReference type="EMBL" id="JBHMQT010000072">
    <property type="protein sequence ID" value="MFC0866278.1"/>
    <property type="molecule type" value="Genomic_DNA"/>
</dbReference>
<dbReference type="PANTHER" id="PTHR12147:SF26">
    <property type="entry name" value="PEPTIDASE M28 DOMAIN-CONTAINING PROTEIN"/>
    <property type="match status" value="1"/>
</dbReference>
<dbReference type="SMART" id="SM00495">
    <property type="entry name" value="ChtBD3"/>
    <property type="match status" value="1"/>
</dbReference>
<protein>
    <submittedName>
        <fullName evidence="4">M20/M25/M40 family metallo-hydrolase</fullName>
    </submittedName>
</protein>
<feature type="compositionally biased region" description="Low complexity" evidence="2">
    <location>
        <begin position="62"/>
        <end position="79"/>
    </location>
</feature>
<dbReference type="Pfam" id="PF04389">
    <property type="entry name" value="Peptidase_M28"/>
    <property type="match status" value="1"/>
</dbReference>
<evidence type="ECO:0000256" key="2">
    <source>
        <dbReference type="SAM" id="MobiDB-lite"/>
    </source>
</evidence>
<dbReference type="Proteomes" id="UP001589870">
    <property type="component" value="Unassembled WGS sequence"/>
</dbReference>
<evidence type="ECO:0000256" key="1">
    <source>
        <dbReference type="ARBA" id="ARBA00022801"/>
    </source>
</evidence>
<dbReference type="InterPro" id="IPR003610">
    <property type="entry name" value="CBM5/12"/>
</dbReference>
<dbReference type="InterPro" id="IPR045175">
    <property type="entry name" value="M28_fam"/>
</dbReference>
<feature type="domain" description="Chitin-binding type-3" evidence="3">
    <location>
        <begin position="507"/>
        <end position="553"/>
    </location>
</feature>
<dbReference type="Gene3D" id="2.10.10.20">
    <property type="entry name" value="Carbohydrate-binding module superfamily 5/12"/>
    <property type="match status" value="1"/>
</dbReference>